<evidence type="ECO:0000313" key="5">
    <source>
        <dbReference type="Proteomes" id="UP000262072"/>
    </source>
</evidence>
<name>A0A383TAH8_9LACT</name>
<evidence type="ECO:0000256" key="1">
    <source>
        <dbReference type="SAM" id="MobiDB-lite"/>
    </source>
</evidence>
<feature type="signal peptide" evidence="3">
    <location>
        <begin position="1"/>
        <end position="30"/>
    </location>
</feature>
<keyword evidence="2" id="KW-0812">Transmembrane</keyword>
<dbReference type="EMBL" id="UNRR01000007">
    <property type="protein sequence ID" value="SYZ77283.1"/>
    <property type="molecule type" value="Genomic_DNA"/>
</dbReference>
<keyword evidence="2" id="KW-1133">Transmembrane helix</keyword>
<sequence>MGKKKKIYTTMAATVAAVGIMFVAPLTASAHCDTMDGPVIGDAQRALNENNINYITKWVMPENEAELTYIFNQTVAVRDDSAAAQKLADQYLFENLVRIHRTSEGAAYAGIKPEGTPVEEAVAAADASIATGNLNPMEEVIENEKISELEESFNQVLRTQEFDTDDVEAGREYVEAYVTFTHLSEELAGGEEEAHANEEHVSEDTEASEVAHETETKATSATVLPWSLAGLFFITTLIGHFRHPRKKA</sequence>
<dbReference type="Pfam" id="PF20046">
    <property type="entry name" value="DUF6448"/>
    <property type="match status" value="1"/>
</dbReference>
<feature type="transmembrane region" description="Helical" evidence="2">
    <location>
        <begin position="223"/>
        <end position="241"/>
    </location>
</feature>
<feature type="compositionally biased region" description="Basic and acidic residues" evidence="1">
    <location>
        <begin position="192"/>
        <end position="216"/>
    </location>
</feature>
<gene>
    <name evidence="4" type="ORF">TART1_0051</name>
</gene>
<reference evidence="5" key="1">
    <citation type="submission" date="2018-05" db="EMBL/GenBank/DDBJ databases">
        <authorList>
            <person name="Strepis N."/>
        </authorList>
    </citation>
    <scope>NUCLEOTIDE SEQUENCE [LARGE SCALE GENOMIC DNA]</scope>
</reference>
<dbReference type="InterPro" id="IPR045613">
    <property type="entry name" value="DUF6448"/>
</dbReference>
<dbReference type="Proteomes" id="UP000262072">
    <property type="component" value="Unassembled WGS sequence"/>
</dbReference>
<evidence type="ECO:0000313" key="4">
    <source>
        <dbReference type="EMBL" id="SYZ77283.1"/>
    </source>
</evidence>
<proteinExistence type="predicted"/>
<organism evidence="4 5">
    <name type="scientific">Trichococcus shcherbakoviae</name>
    <dbReference type="NCBI Taxonomy" id="2094020"/>
    <lineage>
        <taxon>Bacteria</taxon>
        <taxon>Bacillati</taxon>
        <taxon>Bacillota</taxon>
        <taxon>Bacilli</taxon>
        <taxon>Lactobacillales</taxon>
        <taxon>Carnobacteriaceae</taxon>
        <taxon>Trichococcus</taxon>
    </lineage>
</organism>
<protein>
    <submittedName>
        <fullName evidence="4">Uncharacterized protein</fullName>
    </submittedName>
</protein>
<dbReference type="AlphaFoldDB" id="A0A383TAH8"/>
<feature type="chain" id="PRO_5017029248" evidence="3">
    <location>
        <begin position="31"/>
        <end position="248"/>
    </location>
</feature>
<dbReference type="RefSeq" id="WP_233436719.1">
    <property type="nucleotide sequence ID" value="NZ_UNRR01000007.1"/>
</dbReference>
<keyword evidence="2" id="KW-0472">Membrane</keyword>
<evidence type="ECO:0000256" key="2">
    <source>
        <dbReference type="SAM" id="Phobius"/>
    </source>
</evidence>
<evidence type="ECO:0000256" key="3">
    <source>
        <dbReference type="SAM" id="SignalP"/>
    </source>
</evidence>
<accession>A0A383TAH8</accession>
<keyword evidence="3" id="KW-0732">Signal</keyword>
<feature type="region of interest" description="Disordered" evidence="1">
    <location>
        <begin position="188"/>
        <end position="216"/>
    </location>
</feature>